<gene>
    <name evidence="1" type="ORF">CLI86_02770</name>
</gene>
<dbReference type="EMBL" id="NSLJ01000005">
    <property type="protein sequence ID" value="PDP44592.1"/>
    <property type="molecule type" value="Genomic_DNA"/>
</dbReference>
<accession>A0A2A6EA24</accession>
<protein>
    <submittedName>
        <fullName evidence="1">Uncharacterized protein</fullName>
    </submittedName>
</protein>
<evidence type="ECO:0000313" key="2">
    <source>
        <dbReference type="Proteomes" id="UP000219259"/>
    </source>
</evidence>
<name>A0A2A6EA24_TANFO</name>
<evidence type="ECO:0000313" key="1">
    <source>
        <dbReference type="EMBL" id="PDP44592.1"/>
    </source>
</evidence>
<proteinExistence type="predicted"/>
<organism evidence="1 2">
    <name type="scientific">Tannerella forsythia</name>
    <name type="common">Bacteroides forsythus</name>
    <dbReference type="NCBI Taxonomy" id="28112"/>
    <lineage>
        <taxon>Bacteria</taxon>
        <taxon>Pseudomonadati</taxon>
        <taxon>Bacteroidota</taxon>
        <taxon>Bacteroidia</taxon>
        <taxon>Bacteroidales</taxon>
        <taxon>Tannerellaceae</taxon>
        <taxon>Tannerella</taxon>
    </lineage>
</organism>
<dbReference type="Proteomes" id="UP000219259">
    <property type="component" value="Unassembled WGS sequence"/>
</dbReference>
<dbReference type="AlphaFoldDB" id="A0A2A6EA24"/>
<comment type="caution">
    <text evidence="1">The sequence shown here is derived from an EMBL/GenBank/DDBJ whole genome shotgun (WGS) entry which is preliminary data.</text>
</comment>
<reference evidence="1 2" key="1">
    <citation type="submission" date="2017-09" db="EMBL/GenBank/DDBJ databases">
        <title>Phase variable restriction modification systems are present in the genome sequences of periodontal pathogens Prevotella intermedia, Tannerella forsythia and Porphyromonas gingivalis.</title>
        <authorList>
            <person name="Haigh R.D."/>
            <person name="Crawford L."/>
            <person name="Ralph J."/>
            <person name="Wanford J."/>
            <person name="Vartoukian S.R."/>
            <person name="Hijazib K."/>
            <person name="Wade W."/>
            <person name="Oggioni M.R."/>
        </authorList>
    </citation>
    <scope>NUCLEOTIDE SEQUENCE [LARGE SCALE GENOMIC DNA]</scope>
    <source>
        <strain evidence="1 2">WW11663</strain>
    </source>
</reference>
<sequence length="63" mass="7585">MLSAKNSRIKHIRAPLFSFLRLGNPTEEEILYIYRAYIRSLQRLFTKKSYISHKRGLLFKKEI</sequence>